<dbReference type="FunFam" id="1.10.8.270:FF:000001">
    <property type="entry name" value="TBC1 domain family member 1"/>
    <property type="match status" value="1"/>
</dbReference>
<dbReference type="Gene3D" id="1.10.472.80">
    <property type="entry name" value="Ypt/Rab-GAP domain of gyp1p, domain 3"/>
    <property type="match status" value="1"/>
</dbReference>
<dbReference type="InterPro" id="IPR035969">
    <property type="entry name" value="Rab-GAP_TBC_sf"/>
</dbReference>
<gene>
    <name evidence="6" type="ORF">BCR41DRAFT_307592</name>
</gene>
<dbReference type="PANTHER" id="PTHR47219:SF9">
    <property type="entry name" value="GTPASE ACTIVATING PROTEIN AND CENTROSOME-ASSOCIATED, ISOFORM B"/>
    <property type="match status" value="1"/>
</dbReference>
<protein>
    <submittedName>
        <fullName evidence="6">Rab-GTPase-TBC domain-domain-containing protein</fullName>
    </submittedName>
</protein>
<dbReference type="SMART" id="SM00164">
    <property type="entry name" value="TBC"/>
    <property type="match status" value="1"/>
</dbReference>
<keyword evidence="1" id="KW-0343">GTPase activation</keyword>
<keyword evidence="4" id="KW-0812">Transmembrane</keyword>
<evidence type="ECO:0000256" key="1">
    <source>
        <dbReference type="ARBA" id="ARBA00022468"/>
    </source>
</evidence>
<dbReference type="InterPro" id="IPR000195">
    <property type="entry name" value="Rab-GAP-TBC_dom"/>
</dbReference>
<dbReference type="GeneID" id="33562711"/>
<dbReference type="EMBL" id="MCFF01000024">
    <property type="protein sequence ID" value="ORZ13021.1"/>
    <property type="molecule type" value="Genomic_DNA"/>
</dbReference>
<dbReference type="PROSITE" id="PS50086">
    <property type="entry name" value="TBC_RABGAP"/>
    <property type="match status" value="1"/>
</dbReference>
<sequence length="461" mass="54205">MYLAEKLIFFFFFFFFAFGVLRFFFFFFFFKDYWGALMHDYNGVVKRNPKQLTTMIQQGVPSALRGLIWQLLAKSKDPQLETTFAELLKSTSVHEKQITRDLNRTFPNHEYFQVNGVGQEALFNVVKAYSLYDTEVGYCQGLSFIVGPLLLNMPEEEAFCMLVKMMTCYEMRGHYTPDMSVLTLRLFQFEQLMEETVPMVFKHLRNQGIRSTMYASQWFMTLFAYKFPLELVFRVYDIIFVEGIESILRFAVALLKANHDKILSLDFEVLVEFLKNGLFEYYMNDSSLLIQDAYNVKVTPRKLAQYAQKHQAMIQKQQQELAAEESLKEANRQLSAQVRQLEASMHQLNKEHVDLAKELITRKMEMAQLQDRNDVLTQKVSDLTKIVDSQAREKEEQYKGEIQDVLRKNMEYLKRNEELEDQLSYMEGLLVETKMQYAESEVERDNLGRKLNEMKKALGVA</sequence>
<keyword evidence="7" id="KW-1185">Reference proteome</keyword>
<name>A0A1Y2GJV6_9FUNG</name>
<dbReference type="FunFam" id="1.10.472.80:FF:000027">
    <property type="entry name" value="GTPase activating protein (Evi5)"/>
    <property type="match status" value="1"/>
</dbReference>
<dbReference type="InterPro" id="IPR050302">
    <property type="entry name" value="Rab_GAP_TBC_domain"/>
</dbReference>
<evidence type="ECO:0000313" key="7">
    <source>
        <dbReference type="Proteomes" id="UP000193648"/>
    </source>
</evidence>
<dbReference type="GO" id="GO:0031267">
    <property type="term" value="F:small GTPase binding"/>
    <property type="evidence" value="ECO:0007669"/>
    <property type="project" value="TreeGrafter"/>
</dbReference>
<dbReference type="Gene3D" id="1.10.10.750">
    <property type="entry name" value="Ypt/Rab-GAP domain of gyp1p, domain 1"/>
    <property type="match status" value="1"/>
</dbReference>
<dbReference type="RefSeq" id="XP_021880370.1">
    <property type="nucleotide sequence ID" value="XM_022020867.1"/>
</dbReference>
<dbReference type="SUPFAM" id="SSF47923">
    <property type="entry name" value="Ypt/Rab-GAP domain of gyp1p"/>
    <property type="match status" value="2"/>
</dbReference>
<evidence type="ECO:0000256" key="4">
    <source>
        <dbReference type="SAM" id="Phobius"/>
    </source>
</evidence>
<dbReference type="InParanoid" id="A0A1Y2GJV6"/>
<dbReference type="GO" id="GO:0005096">
    <property type="term" value="F:GTPase activator activity"/>
    <property type="evidence" value="ECO:0007669"/>
    <property type="project" value="UniProtKB-KW"/>
</dbReference>
<evidence type="ECO:0000256" key="2">
    <source>
        <dbReference type="ARBA" id="ARBA00023054"/>
    </source>
</evidence>
<dbReference type="STRING" id="64571.A0A1Y2GJV6"/>
<accession>A0A1Y2GJV6</accession>
<evidence type="ECO:0000313" key="6">
    <source>
        <dbReference type="EMBL" id="ORZ13021.1"/>
    </source>
</evidence>
<dbReference type="FunCoup" id="A0A1Y2GJV6">
    <property type="interactions" value="2"/>
</dbReference>
<dbReference type="Proteomes" id="UP000193648">
    <property type="component" value="Unassembled WGS sequence"/>
</dbReference>
<keyword evidence="2 3" id="KW-0175">Coiled coil</keyword>
<evidence type="ECO:0000256" key="3">
    <source>
        <dbReference type="SAM" id="Coils"/>
    </source>
</evidence>
<dbReference type="AlphaFoldDB" id="A0A1Y2GJV6"/>
<dbReference type="FunFam" id="1.10.10.750:FF:000003">
    <property type="entry name" value="GTPase activating protein (Evi5)"/>
    <property type="match status" value="1"/>
</dbReference>
<feature type="coiled-coil region" evidence="3">
    <location>
        <begin position="307"/>
        <end position="457"/>
    </location>
</feature>
<dbReference type="PANTHER" id="PTHR47219">
    <property type="entry name" value="RAB GTPASE-ACTIVATING PROTEIN 1-LIKE"/>
    <property type="match status" value="1"/>
</dbReference>
<dbReference type="OrthoDB" id="295078at2759"/>
<organism evidence="6 7">
    <name type="scientific">Lobosporangium transversale</name>
    <dbReference type="NCBI Taxonomy" id="64571"/>
    <lineage>
        <taxon>Eukaryota</taxon>
        <taxon>Fungi</taxon>
        <taxon>Fungi incertae sedis</taxon>
        <taxon>Mucoromycota</taxon>
        <taxon>Mortierellomycotina</taxon>
        <taxon>Mortierellomycetes</taxon>
        <taxon>Mortierellales</taxon>
        <taxon>Mortierellaceae</taxon>
        <taxon>Lobosporangium</taxon>
    </lineage>
</organism>
<dbReference type="Gene3D" id="1.10.8.270">
    <property type="entry name" value="putative rabgap domain of human tbc1 domain family member 14 like domains"/>
    <property type="match status" value="1"/>
</dbReference>
<comment type="caution">
    <text evidence="6">The sequence shown here is derived from an EMBL/GenBank/DDBJ whole genome shotgun (WGS) entry which is preliminary data.</text>
</comment>
<keyword evidence="4" id="KW-0472">Membrane</keyword>
<dbReference type="Pfam" id="PF23436">
    <property type="entry name" value="RabGap-TBC_2"/>
    <property type="match status" value="1"/>
</dbReference>
<keyword evidence="4" id="KW-1133">Transmembrane helix</keyword>
<proteinExistence type="predicted"/>
<reference evidence="6 7" key="1">
    <citation type="submission" date="2016-07" db="EMBL/GenBank/DDBJ databases">
        <title>Pervasive Adenine N6-methylation of Active Genes in Fungi.</title>
        <authorList>
            <consortium name="DOE Joint Genome Institute"/>
            <person name="Mondo S.J."/>
            <person name="Dannebaum R.O."/>
            <person name="Kuo R.C."/>
            <person name="Labutti K."/>
            <person name="Haridas S."/>
            <person name="Kuo A."/>
            <person name="Salamov A."/>
            <person name="Ahrendt S.R."/>
            <person name="Lipzen A."/>
            <person name="Sullivan W."/>
            <person name="Andreopoulos W.B."/>
            <person name="Clum A."/>
            <person name="Lindquist E."/>
            <person name="Daum C."/>
            <person name="Ramamoorthy G.K."/>
            <person name="Gryganskyi A."/>
            <person name="Culley D."/>
            <person name="Magnuson J.K."/>
            <person name="James T.Y."/>
            <person name="O'Malley M.A."/>
            <person name="Stajich J.E."/>
            <person name="Spatafora J.W."/>
            <person name="Visel A."/>
            <person name="Grigoriev I.V."/>
        </authorList>
    </citation>
    <scope>NUCLEOTIDE SEQUENCE [LARGE SCALE GENOMIC DNA]</scope>
    <source>
        <strain evidence="6 7">NRRL 3116</strain>
    </source>
</reference>
<feature type="transmembrane region" description="Helical" evidence="4">
    <location>
        <begin position="7"/>
        <end position="30"/>
    </location>
</feature>
<evidence type="ECO:0000259" key="5">
    <source>
        <dbReference type="PROSITE" id="PS50086"/>
    </source>
</evidence>
<feature type="domain" description="Rab-GAP TBC" evidence="5">
    <location>
        <begin position="59"/>
        <end position="243"/>
    </location>
</feature>